<evidence type="ECO:0000259" key="1">
    <source>
        <dbReference type="Pfam" id="PF12697"/>
    </source>
</evidence>
<gene>
    <name evidence="2" type="ORF">EZ437_16915</name>
</gene>
<sequence>MSKRIYFISGLGADKRVFKNLTFPADYKLIYMDWIKPLPNESLEHYADRLSEAIDTSTPFYLVGLSFGGMLSTEIARKLHPVHTYIISSISTYTQLPWYYRFAGTLKLHQILSVGLAKRTSAIMYRLFGLKTQSEKQLLDQIVADTDPVFLKWALGCILGWRNVVRPDHLTHIHGTSDKILPIKYTQPDVALNGGGHLMVYTHAKEISKLLCK</sequence>
<evidence type="ECO:0000313" key="3">
    <source>
        <dbReference type="Proteomes" id="UP000293347"/>
    </source>
</evidence>
<dbReference type="OrthoDB" id="659408at2"/>
<dbReference type="SUPFAM" id="SSF53474">
    <property type="entry name" value="alpha/beta-Hydrolases"/>
    <property type="match status" value="1"/>
</dbReference>
<evidence type="ECO:0000313" key="2">
    <source>
        <dbReference type="EMBL" id="TCC99920.1"/>
    </source>
</evidence>
<protein>
    <submittedName>
        <fullName evidence="2">Alpha/beta hydrolase</fullName>
    </submittedName>
</protein>
<dbReference type="GO" id="GO:0016787">
    <property type="term" value="F:hydrolase activity"/>
    <property type="evidence" value="ECO:0007669"/>
    <property type="project" value="UniProtKB-KW"/>
</dbReference>
<dbReference type="InterPro" id="IPR029058">
    <property type="entry name" value="AB_hydrolase_fold"/>
</dbReference>
<reference evidence="2 3" key="1">
    <citation type="submission" date="2019-02" db="EMBL/GenBank/DDBJ databases">
        <title>Pedobacter sp. RP-1-14 sp. nov., isolated from Arctic soil.</title>
        <authorList>
            <person name="Dahal R.H."/>
        </authorList>
    </citation>
    <scope>NUCLEOTIDE SEQUENCE [LARGE SCALE GENOMIC DNA]</scope>
    <source>
        <strain evidence="2 3">RP-1-14</strain>
    </source>
</reference>
<proteinExistence type="predicted"/>
<dbReference type="AlphaFoldDB" id="A0A4R0NH70"/>
<dbReference type="Pfam" id="PF12697">
    <property type="entry name" value="Abhydrolase_6"/>
    <property type="match status" value="1"/>
</dbReference>
<dbReference type="EMBL" id="SJSL01000005">
    <property type="protein sequence ID" value="TCC99920.1"/>
    <property type="molecule type" value="Genomic_DNA"/>
</dbReference>
<dbReference type="RefSeq" id="WP_131597255.1">
    <property type="nucleotide sequence ID" value="NZ_SJSL01000005.1"/>
</dbReference>
<dbReference type="InterPro" id="IPR000073">
    <property type="entry name" value="AB_hydrolase_1"/>
</dbReference>
<dbReference type="Proteomes" id="UP000293347">
    <property type="component" value="Unassembled WGS sequence"/>
</dbReference>
<keyword evidence="3" id="KW-1185">Reference proteome</keyword>
<accession>A0A4R0NH70</accession>
<feature type="domain" description="AB hydrolase-1" evidence="1">
    <location>
        <begin position="7"/>
        <end position="207"/>
    </location>
</feature>
<comment type="caution">
    <text evidence="2">The sequence shown here is derived from an EMBL/GenBank/DDBJ whole genome shotgun (WGS) entry which is preliminary data.</text>
</comment>
<organism evidence="2 3">
    <name type="scientific">Pedobacter psychroterrae</name>
    <dbReference type="NCBI Taxonomy" id="2530453"/>
    <lineage>
        <taxon>Bacteria</taxon>
        <taxon>Pseudomonadati</taxon>
        <taxon>Bacteroidota</taxon>
        <taxon>Sphingobacteriia</taxon>
        <taxon>Sphingobacteriales</taxon>
        <taxon>Sphingobacteriaceae</taxon>
        <taxon>Pedobacter</taxon>
    </lineage>
</organism>
<name>A0A4R0NH70_9SPHI</name>
<keyword evidence="2" id="KW-0378">Hydrolase</keyword>
<dbReference type="Gene3D" id="3.40.50.1820">
    <property type="entry name" value="alpha/beta hydrolase"/>
    <property type="match status" value="1"/>
</dbReference>